<dbReference type="AlphaFoldDB" id="A0A8H3UC69"/>
<comment type="caution">
    <text evidence="2">The sequence shown here is derived from an EMBL/GenBank/DDBJ whole genome shotgun (WGS) entry which is preliminary data.</text>
</comment>
<evidence type="ECO:0000256" key="1">
    <source>
        <dbReference type="SAM" id="MobiDB-lite"/>
    </source>
</evidence>
<evidence type="ECO:0008006" key="4">
    <source>
        <dbReference type="Google" id="ProtNLM"/>
    </source>
</evidence>
<feature type="region of interest" description="Disordered" evidence="1">
    <location>
        <begin position="13"/>
        <end position="34"/>
    </location>
</feature>
<dbReference type="Proteomes" id="UP000447873">
    <property type="component" value="Unassembled WGS sequence"/>
</dbReference>
<dbReference type="Pfam" id="PF13489">
    <property type="entry name" value="Methyltransf_23"/>
    <property type="match status" value="1"/>
</dbReference>
<reference evidence="2 3" key="1">
    <citation type="submission" date="2018-12" db="EMBL/GenBank/DDBJ databases">
        <title>Venturia inaequalis Genome Resource.</title>
        <authorList>
            <person name="Lichtner F.J."/>
        </authorList>
    </citation>
    <scope>NUCLEOTIDE SEQUENCE [LARGE SCALE GENOMIC DNA]</scope>
    <source>
        <strain evidence="2 3">120213</strain>
    </source>
</reference>
<evidence type="ECO:0000313" key="2">
    <source>
        <dbReference type="EMBL" id="KAE9967439.1"/>
    </source>
</evidence>
<dbReference type="PANTHER" id="PTHR43591">
    <property type="entry name" value="METHYLTRANSFERASE"/>
    <property type="match status" value="1"/>
</dbReference>
<dbReference type="CDD" id="cd02440">
    <property type="entry name" value="AdoMet_MTases"/>
    <property type="match status" value="1"/>
</dbReference>
<dbReference type="PANTHER" id="PTHR43591:SF24">
    <property type="entry name" value="2-METHOXY-6-POLYPRENYL-1,4-BENZOQUINOL METHYLASE, MITOCHONDRIAL"/>
    <property type="match status" value="1"/>
</dbReference>
<evidence type="ECO:0000313" key="3">
    <source>
        <dbReference type="Proteomes" id="UP000447873"/>
    </source>
</evidence>
<dbReference type="SUPFAM" id="SSF53335">
    <property type="entry name" value="S-adenosyl-L-methionine-dependent methyltransferases"/>
    <property type="match status" value="1"/>
</dbReference>
<proteinExistence type="predicted"/>
<dbReference type="GO" id="GO:0008168">
    <property type="term" value="F:methyltransferase activity"/>
    <property type="evidence" value="ECO:0007669"/>
    <property type="project" value="TreeGrafter"/>
</dbReference>
<gene>
    <name evidence="2" type="ORF">EG328_008181</name>
</gene>
<name>A0A8H3UC69_VENIN</name>
<sequence length="421" mass="47659">MDAHIAGVGVGHLEVDSSTDGDSAYGESGRPSSLTSIASEVNRSVFENGRRYHGYGSAREVTQSCTKNSRAKAEAEYAFPNDEAELERLDMQHAMMTLLLNNKLFWSPLRPDIQRVLDLGTGTGIWAIDFADLYPSAEVIGTDLSMIQPDWVPPNLRFDIDDAELEWTFEPNSFDFIHNRNFVCSIRNWPRLVEQAFKYAASHVRECRMDNTTESWAARMTLFSGARTPVCLDVASSIASSRTILDSPLLGLFVHGMKFYPKLTDQIARHVKPGGYVEWQEKVPTFNSDDGSLTKDDPIMQWGNAFCEAAARFGTPCDSPRRLKGWMERAGFVDVEEHVLKIPVGIWPRDKRLKNVGLFEMVNMQEGLEALSMMPFTRALNWSPERVQLFLADVRRQTKDRNVHGYFYFYVVFGRKPESAS</sequence>
<dbReference type="Gene3D" id="3.40.50.150">
    <property type="entry name" value="Vaccinia Virus protein VP39"/>
    <property type="match status" value="2"/>
</dbReference>
<protein>
    <recommendedName>
        <fullName evidence="4">S-adenosyl-L-methionine-dependent methyltransferase</fullName>
    </recommendedName>
</protein>
<dbReference type="EMBL" id="WNWS01000457">
    <property type="protein sequence ID" value="KAE9967439.1"/>
    <property type="molecule type" value="Genomic_DNA"/>
</dbReference>
<organism evidence="2 3">
    <name type="scientific">Venturia inaequalis</name>
    <name type="common">Apple scab fungus</name>
    <dbReference type="NCBI Taxonomy" id="5025"/>
    <lineage>
        <taxon>Eukaryota</taxon>
        <taxon>Fungi</taxon>
        <taxon>Dikarya</taxon>
        <taxon>Ascomycota</taxon>
        <taxon>Pezizomycotina</taxon>
        <taxon>Dothideomycetes</taxon>
        <taxon>Pleosporomycetidae</taxon>
        <taxon>Venturiales</taxon>
        <taxon>Venturiaceae</taxon>
        <taxon>Venturia</taxon>
    </lineage>
</organism>
<dbReference type="InterPro" id="IPR029063">
    <property type="entry name" value="SAM-dependent_MTases_sf"/>
</dbReference>
<accession>A0A8H3UC69</accession>